<evidence type="ECO:0000313" key="1">
    <source>
        <dbReference type="EMBL" id="EME78723.1"/>
    </source>
</evidence>
<keyword evidence="2" id="KW-1185">Reference proteome</keyword>
<dbReference type="KEGG" id="pfj:MYCFIDRAFT_78420"/>
<dbReference type="VEuPathDB" id="FungiDB:MYCFIDRAFT_78420"/>
<proteinExistence type="predicted"/>
<reference evidence="1 2" key="1">
    <citation type="journal article" date="2012" name="PLoS Pathog.">
        <title>Diverse lifestyles and strategies of plant pathogenesis encoded in the genomes of eighteen Dothideomycetes fungi.</title>
        <authorList>
            <person name="Ohm R.A."/>
            <person name="Feau N."/>
            <person name="Henrissat B."/>
            <person name="Schoch C.L."/>
            <person name="Horwitz B.A."/>
            <person name="Barry K.W."/>
            <person name="Condon B.J."/>
            <person name="Copeland A.C."/>
            <person name="Dhillon B."/>
            <person name="Glaser F."/>
            <person name="Hesse C.N."/>
            <person name="Kosti I."/>
            <person name="LaButti K."/>
            <person name="Lindquist E.A."/>
            <person name="Lucas S."/>
            <person name="Salamov A.A."/>
            <person name="Bradshaw R.E."/>
            <person name="Ciuffetti L."/>
            <person name="Hamelin R.C."/>
            <person name="Kema G.H.J."/>
            <person name="Lawrence C."/>
            <person name="Scott J.A."/>
            <person name="Spatafora J.W."/>
            <person name="Turgeon B.G."/>
            <person name="de Wit P.J.G.M."/>
            <person name="Zhong S."/>
            <person name="Goodwin S.B."/>
            <person name="Grigoriev I.V."/>
        </authorList>
    </citation>
    <scope>NUCLEOTIDE SEQUENCE [LARGE SCALE GENOMIC DNA]</scope>
    <source>
        <strain evidence="1 2">CIRAD86</strain>
    </source>
</reference>
<dbReference type="AlphaFoldDB" id="M3ANP2"/>
<feature type="non-terminal residue" evidence="1">
    <location>
        <position position="142"/>
    </location>
</feature>
<dbReference type="EMBL" id="KB446563">
    <property type="protein sequence ID" value="EME78723.1"/>
    <property type="molecule type" value="Genomic_DNA"/>
</dbReference>
<accession>M3ANP2</accession>
<dbReference type="GeneID" id="19341455"/>
<name>M3ANP2_PSEFD</name>
<dbReference type="HOGENOM" id="CLU_1820444_0_0_1"/>
<sequence>SGPEDIECVWNPSSGAQTKAWRIARAYQWRYFAQIGVWELFSNLVKSSDYWQHSGKVTTIIILAHHGGPSWGFDTLTTPEHLQTLQRSNSEGRGGLLHISMPLEVMCKRRKKGKSKMPKDLNRPTLRAGFPYVNEQLSHLVN</sequence>
<dbReference type="Proteomes" id="UP000016932">
    <property type="component" value="Unassembled WGS sequence"/>
</dbReference>
<evidence type="ECO:0000313" key="2">
    <source>
        <dbReference type="Proteomes" id="UP000016932"/>
    </source>
</evidence>
<dbReference type="RefSeq" id="XP_007930806.1">
    <property type="nucleotide sequence ID" value="XM_007932615.1"/>
</dbReference>
<protein>
    <submittedName>
        <fullName evidence="1">Uncharacterized protein</fullName>
    </submittedName>
</protein>
<gene>
    <name evidence="1" type="ORF">MYCFIDRAFT_78420</name>
</gene>
<organism evidence="1 2">
    <name type="scientific">Pseudocercospora fijiensis (strain CIRAD86)</name>
    <name type="common">Black leaf streak disease fungus</name>
    <name type="synonym">Mycosphaerella fijiensis</name>
    <dbReference type="NCBI Taxonomy" id="383855"/>
    <lineage>
        <taxon>Eukaryota</taxon>
        <taxon>Fungi</taxon>
        <taxon>Dikarya</taxon>
        <taxon>Ascomycota</taxon>
        <taxon>Pezizomycotina</taxon>
        <taxon>Dothideomycetes</taxon>
        <taxon>Dothideomycetidae</taxon>
        <taxon>Mycosphaerellales</taxon>
        <taxon>Mycosphaerellaceae</taxon>
        <taxon>Pseudocercospora</taxon>
    </lineage>
</organism>